<evidence type="ECO:0000313" key="1">
    <source>
        <dbReference type="EnsemblMetazoa" id="GPAI013026-PA"/>
    </source>
</evidence>
<name>A0A1A9ZFI6_GLOPL</name>
<protein>
    <recommendedName>
        <fullName evidence="3">Protein quiver</fullName>
    </recommendedName>
</protein>
<keyword evidence="2" id="KW-1185">Reference proteome</keyword>
<reference evidence="2" key="1">
    <citation type="submission" date="2014-03" db="EMBL/GenBank/DDBJ databases">
        <authorList>
            <person name="Aksoy S."/>
            <person name="Warren W."/>
            <person name="Wilson R.K."/>
        </authorList>
    </citation>
    <scope>NUCLEOTIDE SEQUENCE [LARGE SCALE GENOMIC DNA]</scope>
    <source>
        <strain evidence="2">IAEA</strain>
    </source>
</reference>
<organism evidence="1 2">
    <name type="scientific">Glossina pallidipes</name>
    <name type="common">Tsetse fly</name>
    <dbReference type="NCBI Taxonomy" id="7398"/>
    <lineage>
        <taxon>Eukaryota</taxon>
        <taxon>Metazoa</taxon>
        <taxon>Ecdysozoa</taxon>
        <taxon>Arthropoda</taxon>
        <taxon>Hexapoda</taxon>
        <taxon>Insecta</taxon>
        <taxon>Pterygota</taxon>
        <taxon>Neoptera</taxon>
        <taxon>Endopterygota</taxon>
        <taxon>Diptera</taxon>
        <taxon>Brachycera</taxon>
        <taxon>Muscomorpha</taxon>
        <taxon>Hippoboscoidea</taxon>
        <taxon>Glossinidae</taxon>
        <taxon>Glossina</taxon>
    </lineage>
</organism>
<proteinExistence type="predicted"/>
<dbReference type="VEuPathDB" id="VectorBase:GPAI013026"/>
<dbReference type="Proteomes" id="UP000092445">
    <property type="component" value="Unassembled WGS sequence"/>
</dbReference>
<sequence>MDAPYVMYEALHPCRLAKPSPKYARDLQSSIFGISFLINLINGIVDSSALLRPDFSATILRNFKLLRLSRCSAQEILRCWRCSTDVSNGEFCNDPFNPNSISDQQRYWSYVNCTYSAGVKSVNARPVCKKLVQEVEVDLNFYLQTYTICWTRLSITISQCFLEITSLCVRCLIGSSGLRLHSSLICF</sequence>
<reference evidence="1" key="2">
    <citation type="submission" date="2020-05" db="UniProtKB">
        <authorList>
            <consortium name="EnsemblMetazoa"/>
        </authorList>
    </citation>
    <scope>IDENTIFICATION</scope>
    <source>
        <strain evidence="1">IAEA</strain>
    </source>
</reference>
<accession>A0A1A9ZFI6</accession>
<evidence type="ECO:0008006" key="3">
    <source>
        <dbReference type="Google" id="ProtNLM"/>
    </source>
</evidence>
<dbReference type="AlphaFoldDB" id="A0A1A9ZFI6"/>
<evidence type="ECO:0000313" key="2">
    <source>
        <dbReference type="Proteomes" id="UP000092445"/>
    </source>
</evidence>
<dbReference type="EnsemblMetazoa" id="GPAI013026-RA">
    <property type="protein sequence ID" value="GPAI013026-PA"/>
    <property type="gene ID" value="GPAI013026"/>
</dbReference>